<sequence>MDKDYSDKIRKAIVKYNRYRSPEAVARVIKREGNLVYVKIEGTYCETCGLYDWIEDLKYVFEEYGLISDIIDIKNDEPSFDYRIAVFKIKNQ</sequence>
<evidence type="ECO:0000313" key="2">
    <source>
        <dbReference type="Proteomes" id="UP000010469"/>
    </source>
</evidence>
<dbReference type="eggNOG" id="arCOG03647">
    <property type="taxonomic scope" value="Archaea"/>
</dbReference>
<dbReference type="Proteomes" id="UP000010469">
    <property type="component" value="Chromosome"/>
</dbReference>
<accession>L0A915</accession>
<gene>
    <name evidence="1" type="ordered locus">Calag_0599</name>
</gene>
<dbReference type="KEGG" id="clg:Calag_0599"/>
<dbReference type="HOGENOM" id="CLU_160445_1_0_2"/>
<dbReference type="RefSeq" id="WP_015232254.1">
    <property type="nucleotide sequence ID" value="NC_019791.1"/>
</dbReference>
<dbReference type="OrthoDB" id="31224at2157"/>
<evidence type="ECO:0000313" key="1">
    <source>
        <dbReference type="EMBL" id="AFZ70356.1"/>
    </source>
</evidence>
<dbReference type="AlphaFoldDB" id="L0A915"/>
<dbReference type="EMBL" id="CP003378">
    <property type="protein sequence ID" value="AFZ70356.1"/>
    <property type="molecule type" value="Genomic_DNA"/>
</dbReference>
<reference evidence="2" key="1">
    <citation type="submission" date="2012-03" db="EMBL/GenBank/DDBJ databases">
        <title>Complete genome of Caldisphaera lagunensis DSM 15908.</title>
        <authorList>
            <person name="Lucas S."/>
            <person name="Copeland A."/>
            <person name="Lapidus A."/>
            <person name="Glavina del Rio T."/>
            <person name="Dalin E."/>
            <person name="Tice H."/>
            <person name="Bruce D."/>
            <person name="Goodwin L."/>
            <person name="Pitluck S."/>
            <person name="Peters L."/>
            <person name="Mikhailova N."/>
            <person name="Teshima H."/>
            <person name="Kyrpides N."/>
            <person name="Mavromatis K."/>
            <person name="Ivanova N."/>
            <person name="Brettin T."/>
            <person name="Detter J.C."/>
            <person name="Han C."/>
            <person name="Larimer F."/>
            <person name="Land M."/>
            <person name="Hauser L."/>
            <person name="Markowitz V."/>
            <person name="Cheng J.-F."/>
            <person name="Hugenholtz P."/>
            <person name="Woyke T."/>
            <person name="Wu D."/>
            <person name="Spring S."/>
            <person name="Schroeder M."/>
            <person name="Brambilla E."/>
            <person name="Klenk H.-P."/>
            <person name="Eisen J.A."/>
        </authorList>
    </citation>
    <scope>NUCLEOTIDE SEQUENCE [LARGE SCALE GENOMIC DNA]</scope>
    <source>
        <strain evidence="2">DSM 15908 / JCM 11604 / IC-154</strain>
    </source>
</reference>
<protein>
    <submittedName>
        <fullName evidence="1">Uncharacterized protein</fullName>
    </submittedName>
</protein>
<dbReference type="STRING" id="1056495.Calag_0599"/>
<keyword evidence="2" id="KW-1185">Reference proteome</keyword>
<dbReference type="GeneID" id="14211859"/>
<organism evidence="1 2">
    <name type="scientific">Caldisphaera lagunensis (strain DSM 15908 / JCM 11604 / ANMR 0165 / IC-154)</name>
    <dbReference type="NCBI Taxonomy" id="1056495"/>
    <lineage>
        <taxon>Archaea</taxon>
        <taxon>Thermoproteota</taxon>
        <taxon>Thermoprotei</taxon>
        <taxon>Acidilobales</taxon>
        <taxon>Caldisphaeraceae</taxon>
        <taxon>Caldisphaera</taxon>
    </lineage>
</organism>
<proteinExistence type="predicted"/>
<dbReference type="InParanoid" id="L0A915"/>
<name>L0A915_CALLD</name>